<dbReference type="InterPro" id="IPR025110">
    <property type="entry name" value="AMP-bd_C"/>
</dbReference>
<evidence type="ECO:0000259" key="3">
    <source>
        <dbReference type="Pfam" id="PF13193"/>
    </source>
</evidence>
<name>A0ABW4DM06_9BACL</name>
<dbReference type="Proteomes" id="UP001597340">
    <property type="component" value="Unassembled WGS sequence"/>
</dbReference>
<feature type="non-terminal residue" evidence="4">
    <location>
        <position position="245"/>
    </location>
</feature>
<feature type="non-terminal residue" evidence="4">
    <location>
        <position position="1"/>
    </location>
</feature>
<feature type="domain" description="AMP-dependent synthetase/ligase" evidence="2">
    <location>
        <begin position="2"/>
        <end position="142"/>
    </location>
</feature>
<keyword evidence="5" id="KW-1185">Reference proteome</keyword>
<accession>A0ABW4DM06</accession>
<comment type="caution">
    <text evidence="4">The sequence shown here is derived from an EMBL/GenBank/DDBJ whole genome shotgun (WGS) entry which is preliminary data.</text>
</comment>
<organism evidence="4 5">
    <name type="scientific">Paenibacillus farraposensis</name>
    <dbReference type="NCBI Taxonomy" id="2807095"/>
    <lineage>
        <taxon>Bacteria</taxon>
        <taxon>Bacillati</taxon>
        <taxon>Bacillota</taxon>
        <taxon>Bacilli</taxon>
        <taxon>Bacillales</taxon>
        <taxon>Paenibacillaceae</taxon>
        <taxon>Paenibacillus</taxon>
    </lineage>
</organism>
<dbReference type="Gene3D" id="2.30.38.10">
    <property type="entry name" value="Luciferase, Domain 3"/>
    <property type="match status" value="1"/>
</dbReference>
<sequence>QLVLVSQDVILDAPKLKEAVRSHGITTMWLTGPLFNQLSQQDLELFEGIRELVVGGDVLSVPHINRVLEAHPSLRIINGYGPTENTTFSTTHAITGLQTESVPIGRPIHNSTAYVVDRSMQLQPVGAWGELIVGGDGVARGYRNRPDLTVEKFIDSPFRSGERCYRTGDLVRWNADGTLEYKGRIDAQVKIRGYRIELGEVEAQLLKLEAVREAVVIAREDEQGQKQLCAYVVTHADVAANELRS</sequence>
<evidence type="ECO:0000256" key="1">
    <source>
        <dbReference type="ARBA" id="ARBA00022737"/>
    </source>
</evidence>
<evidence type="ECO:0000313" key="4">
    <source>
        <dbReference type="EMBL" id="MFD1464325.1"/>
    </source>
</evidence>
<dbReference type="Gene3D" id="3.30.300.30">
    <property type="match status" value="1"/>
</dbReference>
<dbReference type="Pfam" id="PF13193">
    <property type="entry name" value="AMP-binding_C"/>
    <property type="match status" value="1"/>
</dbReference>
<feature type="domain" description="AMP-binding enzyme C-terminal" evidence="3">
    <location>
        <begin position="200"/>
        <end position="243"/>
    </location>
</feature>
<dbReference type="SUPFAM" id="SSF56801">
    <property type="entry name" value="Acetyl-CoA synthetase-like"/>
    <property type="match status" value="1"/>
</dbReference>
<dbReference type="InterPro" id="IPR000873">
    <property type="entry name" value="AMP-dep_synth/lig_dom"/>
</dbReference>
<dbReference type="RefSeq" id="WP_377571168.1">
    <property type="nucleotide sequence ID" value="NZ_JBHTNZ010000155.1"/>
</dbReference>
<dbReference type="InterPro" id="IPR045851">
    <property type="entry name" value="AMP-bd_C_sf"/>
</dbReference>
<dbReference type="EMBL" id="JBHTNZ010000155">
    <property type="protein sequence ID" value="MFD1464325.1"/>
    <property type="molecule type" value="Genomic_DNA"/>
</dbReference>
<evidence type="ECO:0000313" key="5">
    <source>
        <dbReference type="Proteomes" id="UP001597340"/>
    </source>
</evidence>
<protein>
    <submittedName>
        <fullName evidence="4">AMP-binding protein</fullName>
    </submittedName>
</protein>
<gene>
    <name evidence="4" type="ORF">ACFQ5D_24125</name>
</gene>
<evidence type="ECO:0000259" key="2">
    <source>
        <dbReference type="Pfam" id="PF00501"/>
    </source>
</evidence>
<dbReference type="PANTHER" id="PTHR45527">
    <property type="entry name" value="NONRIBOSOMAL PEPTIDE SYNTHETASE"/>
    <property type="match status" value="1"/>
</dbReference>
<proteinExistence type="predicted"/>
<dbReference type="Gene3D" id="3.40.50.980">
    <property type="match status" value="1"/>
</dbReference>
<dbReference type="Pfam" id="PF00501">
    <property type="entry name" value="AMP-binding"/>
    <property type="match status" value="1"/>
</dbReference>
<dbReference type="PANTHER" id="PTHR45527:SF1">
    <property type="entry name" value="FATTY ACID SYNTHASE"/>
    <property type="match status" value="1"/>
</dbReference>
<reference evidence="5" key="1">
    <citation type="journal article" date="2019" name="Int. J. Syst. Evol. Microbiol.">
        <title>The Global Catalogue of Microorganisms (GCM) 10K type strain sequencing project: providing services to taxonomists for standard genome sequencing and annotation.</title>
        <authorList>
            <consortium name="The Broad Institute Genomics Platform"/>
            <consortium name="The Broad Institute Genome Sequencing Center for Infectious Disease"/>
            <person name="Wu L."/>
            <person name="Ma J."/>
        </authorList>
    </citation>
    <scope>NUCLEOTIDE SEQUENCE [LARGE SCALE GENOMIC DNA]</scope>
    <source>
        <strain evidence="5">CCM 9147</strain>
    </source>
</reference>
<keyword evidence="1" id="KW-0677">Repeat</keyword>